<protein>
    <submittedName>
        <fullName evidence="1">Uncharacterized protein</fullName>
    </submittedName>
</protein>
<gene>
    <name evidence="1" type="ORF">H0H81_012670</name>
</gene>
<comment type="caution">
    <text evidence="1">The sequence shown here is derived from an EMBL/GenBank/DDBJ whole genome shotgun (WGS) entry which is preliminary data.</text>
</comment>
<evidence type="ECO:0000313" key="1">
    <source>
        <dbReference type="EMBL" id="KAG5635029.1"/>
    </source>
</evidence>
<keyword evidence="2" id="KW-1185">Reference proteome</keyword>
<organism evidence="1 2">
    <name type="scientific">Sphagnurus paluster</name>
    <dbReference type="NCBI Taxonomy" id="117069"/>
    <lineage>
        <taxon>Eukaryota</taxon>
        <taxon>Fungi</taxon>
        <taxon>Dikarya</taxon>
        <taxon>Basidiomycota</taxon>
        <taxon>Agaricomycotina</taxon>
        <taxon>Agaricomycetes</taxon>
        <taxon>Agaricomycetidae</taxon>
        <taxon>Agaricales</taxon>
        <taxon>Tricholomatineae</taxon>
        <taxon>Lyophyllaceae</taxon>
        <taxon>Sphagnurus</taxon>
    </lineage>
</organism>
<name>A0A9P7FQA1_9AGAR</name>
<dbReference type="EMBL" id="JABCKI010006199">
    <property type="protein sequence ID" value="KAG5635029.1"/>
    <property type="molecule type" value="Genomic_DNA"/>
</dbReference>
<proteinExistence type="predicted"/>
<dbReference type="Proteomes" id="UP000717328">
    <property type="component" value="Unassembled WGS sequence"/>
</dbReference>
<accession>A0A9P7FQA1</accession>
<reference evidence="1" key="1">
    <citation type="submission" date="2021-02" db="EMBL/GenBank/DDBJ databases">
        <authorList>
            <person name="Nieuwenhuis M."/>
            <person name="Van De Peppel L.J.J."/>
        </authorList>
    </citation>
    <scope>NUCLEOTIDE SEQUENCE</scope>
    <source>
        <strain evidence="1">D49</strain>
    </source>
</reference>
<dbReference type="AlphaFoldDB" id="A0A9P7FQA1"/>
<reference evidence="1" key="2">
    <citation type="submission" date="2021-10" db="EMBL/GenBank/DDBJ databases">
        <title>Phylogenomics reveals ancestral predisposition of the termite-cultivated fungus Termitomyces towards a domesticated lifestyle.</title>
        <authorList>
            <person name="Auxier B."/>
            <person name="Grum-Grzhimaylo A."/>
            <person name="Cardenas M.E."/>
            <person name="Lodge J.D."/>
            <person name="Laessoe T."/>
            <person name="Pedersen O."/>
            <person name="Smith M.E."/>
            <person name="Kuyper T.W."/>
            <person name="Franco-Molano E.A."/>
            <person name="Baroni T.J."/>
            <person name="Aanen D.K."/>
        </authorList>
    </citation>
    <scope>NUCLEOTIDE SEQUENCE</scope>
    <source>
        <strain evidence="1">D49</strain>
    </source>
</reference>
<evidence type="ECO:0000313" key="2">
    <source>
        <dbReference type="Proteomes" id="UP000717328"/>
    </source>
</evidence>
<sequence length="176" mass="20341">MSFIFTYDGLSDITQLDGLFEAVAPGLRDLSLHLQSAMIGLRNKYHVEDLSLCFFPNLRKLKLDVKLWRGRTHLVRLLDSLPHPAELLLVVIEVDGMRDLEAEVWAGVHDKLTAVEEPPTLHIHIHFNSQLQIDEHEDFVCSLFEGVFPFYWGSEFFRFELRCPTSAERYAADRID</sequence>